<dbReference type="AlphaFoldDB" id="A0A1D2VHQ2"/>
<accession>A0A1D2VHQ2</accession>
<keyword evidence="2" id="KW-1185">Reference proteome</keyword>
<dbReference type="EMBL" id="KV454480">
    <property type="protein sequence ID" value="ODV61166.1"/>
    <property type="molecule type" value="Genomic_DNA"/>
</dbReference>
<gene>
    <name evidence="1" type="ORF">ASCRUDRAFT_75878</name>
</gene>
<dbReference type="GeneID" id="30966887"/>
<dbReference type="InParanoid" id="A0A1D2VHQ2"/>
<evidence type="ECO:0000313" key="1">
    <source>
        <dbReference type="EMBL" id="ODV61166.1"/>
    </source>
</evidence>
<organism evidence="1 2">
    <name type="scientific">Ascoidea rubescens DSM 1968</name>
    <dbReference type="NCBI Taxonomy" id="1344418"/>
    <lineage>
        <taxon>Eukaryota</taxon>
        <taxon>Fungi</taxon>
        <taxon>Dikarya</taxon>
        <taxon>Ascomycota</taxon>
        <taxon>Saccharomycotina</taxon>
        <taxon>Saccharomycetes</taxon>
        <taxon>Ascoideaceae</taxon>
        <taxon>Ascoidea</taxon>
    </lineage>
</organism>
<dbReference type="RefSeq" id="XP_020047473.1">
    <property type="nucleotide sequence ID" value="XM_020193251.1"/>
</dbReference>
<protein>
    <submittedName>
        <fullName evidence="1">Uncharacterized protein</fullName>
    </submittedName>
</protein>
<dbReference type="Proteomes" id="UP000095038">
    <property type="component" value="Unassembled WGS sequence"/>
</dbReference>
<proteinExistence type="predicted"/>
<name>A0A1D2VHQ2_9ASCO</name>
<reference evidence="2" key="1">
    <citation type="submission" date="2016-05" db="EMBL/GenBank/DDBJ databases">
        <title>Comparative genomics of biotechnologically important yeasts.</title>
        <authorList>
            <consortium name="DOE Joint Genome Institute"/>
            <person name="Riley R."/>
            <person name="Haridas S."/>
            <person name="Wolfe K.H."/>
            <person name="Lopes M.R."/>
            <person name="Hittinger C.T."/>
            <person name="Goker M."/>
            <person name="Salamov A."/>
            <person name="Wisecaver J."/>
            <person name="Long T.M."/>
            <person name="Aerts A.L."/>
            <person name="Barry K."/>
            <person name="Choi C."/>
            <person name="Clum A."/>
            <person name="Coughlan A.Y."/>
            <person name="Deshpande S."/>
            <person name="Douglass A.P."/>
            <person name="Hanson S.J."/>
            <person name="Klenk H.-P."/>
            <person name="Labutti K."/>
            <person name="Lapidus A."/>
            <person name="Lindquist E."/>
            <person name="Lipzen A."/>
            <person name="Meier-Kolthoff J.P."/>
            <person name="Ohm R.A."/>
            <person name="Otillar R.P."/>
            <person name="Pangilinan J."/>
            <person name="Peng Y."/>
            <person name="Rokas A."/>
            <person name="Rosa C.A."/>
            <person name="Scheuner C."/>
            <person name="Sibirny A.A."/>
            <person name="Slot J.C."/>
            <person name="Stielow J.B."/>
            <person name="Sun H."/>
            <person name="Kurtzman C.P."/>
            <person name="Blackwell M."/>
            <person name="Grigoriev I.V."/>
            <person name="Jeffries T.W."/>
        </authorList>
    </citation>
    <scope>NUCLEOTIDE SEQUENCE [LARGE SCALE GENOMIC DNA]</scope>
    <source>
        <strain evidence="2">DSM 1968</strain>
    </source>
</reference>
<sequence>MVVLSTGWINRQGAIYGNIWQYLTISGSIWWLILGTEGDQHLLPTRKHEMTVMFELG</sequence>
<evidence type="ECO:0000313" key="2">
    <source>
        <dbReference type="Proteomes" id="UP000095038"/>
    </source>
</evidence>